<feature type="region of interest" description="Disordered" evidence="5">
    <location>
        <begin position="858"/>
        <end position="883"/>
    </location>
</feature>
<dbReference type="SMART" id="SM01424">
    <property type="entry name" value="HAP1_N"/>
    <property type="match status" value="1"/>
</dbReference>
<evidence type="ECO:0000256" key="2">
    <source>
        <dbReference type="ARBA" id="ARBA00023054"/>
    </source>
</evidence>
<dbReference type="KEGG" id="aten:116289319"/>
<dbReference type="GO" id="GO:0048311">
    <property type="term" value="P:mitochondrion distribution"/>
    <property type="evidence" value="ECO:0007669"/>
    <property type="project" value="TreeGrafter"/>
</dbReference>
<evidence type="ECO:0000313" key="7">
    <source>
        <dbReference type="Proteomes" id="UP000515163"/>
    </source>
</evidence>
<dbReference type="RefSeq" id="XP_031552067.1">
    <property type="nucleotide sequence ID" value="XM_031696207.1"/>
</dbReference>
<dbReference type="Proteomes" id="UP000515163">
    <property type="component" value="Unplaced"/>
</dbReference>
<feature type="compositionally biased region" description="Basic and acidic residues" evidence="5">
    <location>
        <begin position="444"/>
        <end position="454"/>
    </location>
</feature>
<dbReference type="InterPro" id="IPR006933">
    <property type="entry name" value="HAP1_N"/>
</dbReference>
<dbReference type="InParanoid" id="A0A6P8HHI2"/>
<feature type="region of interest" description="Disordered" evidence="5">
    <location>
        <begin position="575"/>
        <end position="601"/>
    </location>
</feature>
<feature type="region of interest" description="Disordered" evidence="5">
    <location>
        <begin position="330"/>
        <end position="385"/>
    </location>
</feature>
<feature type="region of interest" description="Disordered" evidence="5">
    <location>
        <begin position="422"/>
        <end position="467"/>
    </location>
</feature>
<protein>
    <submittedName>
        <fullName evidence="8">Uncharacterized protein LOC116289319</fullName>
    </submittedName>
</protein>
<feature type="region of interest" description="Disordered" evidence="5">
    <location>
        <begin position="643"/>
        <end position="728"/>
    </location>
</feature>
<dbReference type="AlphaFoldDB" id="A0A6P8HHI2"/>
<feature type="domain" description="HAP1 N-terminal" evidence="6">
    <location>
        <begin position="1"/>
        <end position="276"/>
    </location>
</feature>
<feature type="coiled-coil region" evidence="4">
    <location>
        <begin position="200"/>
        <end position="234"/>
    </location>
</feature>
<feature type="compositionally biased region" description="Basic and acidic residues" evidence="5">
    <location>
        <begin position="427"/>
        <end position="437"/>
    </location>
</feature>
<dbReference type="FunCoup" id="A0A6P8HHI2">
    <property type="interactions" value="2158"/>
</dbReference>
<dbReference type="GO" id="GO:0047496">
    <property type="term" value="P:vesicle transport along microtubule"/>
    <property type="evidence" value="ECO:0007669"/>
    <property type="project" value="TreeGrafter"/>
</dbReference>
<feature type="compositionally biased region" description="Polar residues" evidence="5">
    <location>
        <begin position="829"/>
        <end position="838"/>
    </location>
</feature>
<keyword evidence="7" id="KW-1185">Reference proteome</keyword>
<reference evidence="8" key="1">
    <citation type="submission" date="2025-08" db="UniProtKB">
        <authorList>
            <consortium name="RefSeq"/>
        </authorList>
    </citation>
    <scope>IDENTIFICATION</scope>
</reference>
<evidence type="ECO:0000256" key="3">
    <source>
        <dbReference type="ARBA" id="ARBA00023128"/>
    </source>
</evidence>
<feature type="compositionally biased region" description="Polar residues" evidence="5">
    <location>
        <begin position="699"/>
        <end position="710"/>
    </location>
</feature>
<dbReference type="PANTHER" id="PTHR15751">
    <property type="entry name" value="TRAFFICKING KINESIN-BINDING PROTEIN"/>
    <property type="match status" value="1"/>
</dbReference>
<dbReference type="Pfam" id="PF04849">
    <property type="entry name" value="HAP1_N"/>
    <property type="match status" value="1"/>
</dbReference>
<keyword evidence="3" id="KW-0496">Mitochondrion</keyword>
<dbReference type="PANTHER" id="PTHR15751:SF12">
    <property type="entry name" value="TRAFFICKING KINESIN-BINDING PROTEIN MILT"/>
    <property type="match status" value="1"/>
</dbReference>
<dbReference type="GeneID" id="116289319"/>
<dbReference type="GO" id="GO:0005739">
    <property type="term" value="C:mitochondrion"/>
    <property type="evidence" value="ECO:0007669"/>
    <property type="project" value="UniProtKB-SubCell"/>
</dbReference>
<comment type="subcellular location">
    <subcellularLocation>
        <location evidence="1">Mitochondrion</location>
    </subcellularLocation>
</comment>
<dbReference type="InterPro" id="IPR051946">
    <property type="entry name" value="Intracell_Traff-Reg"/>
</dbReference>
<proteinExistence type="predicted"/>
<dbReference type="GO" id="GO:0006605">
    <property type="term" value="P:protein targeting"/>
    <property type="evidence" value="ECO:0007669"/>
    <property type="project" value="TreeGrafter"/>
</dbReference>
<evidence type="ECO:0000256" key="1">
    <source>
        <dbReference type="ARBA" id="ARBA00004173"/>
    </source>
</evidence>
<sequence>MALDLTPEQLQETLKYFTLSSDRTNQMTKTHNDLDAILQLLQEKEKDLELAAKIGQSLLERNKSLMHKTETMEKYLSEHSDREEQLRHDIVRKNDLLQKFLKDQEDLLLEADNRSEDEAKSSESASLVRDDSFGTLQDKCHVLEQQNTRFILEALHLKEQTATEELKERQLVADCVQQLLDAKDQITALTDDIGRKAEDNIRQQEEISQLIDTVVDLQRRHTQLSEDNEELQSLLSTSQVGQDELKSQIADLQEKYHECFEILMENQQEMRSLNRKITTPHPKHSSPAANLDGKDSIALEIEQSIKRDMATIQEKRQNLARVLQTVHNINVSKGKKPKKVTRPTASKNVQSSSGFKFNPITDLPRNTSESSLDGADDASSASGFDSRYSYTRRSFKKPEKLQIVKPIKGSLTLQQWKKLASPTMNLEQERPGVHVKGDLQTTSDGKHSKEHSDVSDMSEVDTDDDQPIQMRIRSTTQEDVTPIAMDEKAQKHRREPPTTLTLTSLVHEKGIHAGSRRGSATAGILSQLLNSPSVTTSGKSSVGQVLAEVLQKASEEASVKEPRRAESLRNLANYFSEKEKEGKNGPEAIPEDDSPPVTPPNTLSMLSVAGGSSNIGGGILTRLLAGSSGINVSMSNPRPIATVAGTSSTSTTFSTSVGPLNPSGFGRTSSGTNLKQLDSSGLDPKRRSLDVTESGYRGNFSSEVPNSSLPTLRRRASSGDLESMSSSNDLVGSYNNLGLGNRLQRSNSSGNLNDLTQNAQTPVSGGIFGRLTRRPSLGSLTDLVQRSHIGAVPVPPPGRMERASSIDLGLAARPGQSPPSPSHFDASGSFFSGQQPFQGPSKGLFSGTRLSSLAGVRGMWSQKPSSSTSGGTPSQVLSTQKSEERLEKINKAFAFEDFGGMGLMSFFGSKKSSQN</sequence>
<name>A0A6P8HHI2_ACTTE</name>
<feature type="region of interest" description="Disordered" evidence="5">
    <location>
        <begin position="810"/>
        <end position="844"/>
    </location>
</feature>
<dbReference type="GO" id="GO:0031410">
    <property type="term" value="C:cytoplasmic vesicle"/>
    <property type="evidence" value="ECO:0007669"/>
    <property type="project" value="TreeGrafter"/>
</dbReference>
<feature type="compositionally biased region" description="Polar residues" evidence="5">
    <location>
        <begin position="343"/>
        <end position="355"/>
    </location>
</feature>
<feature type="compositionally biased region" description="Polar residues" evidence="5">
    <location>
        <begin position="666"/>
        <end position="679"/>
    </location>
</feature>
<feature type="compositionally biased region" description="Low complexity" evidence="5">
    <location>
        <begin position="864"/>
        <end position="874"/>
    </location>
</feature>
<organism evidence="7 8">
    <name type="scientific">Actinia tenebrosa</name>
    <name type="common">Australian red waratah sea anemone</name>
    <dbReference type="NCBI Taxonomy" id="6105"/>
    <lineage>
        <taxon>Eukaryota</taxon>
        <taxon>Metazoa</taxon>
        <taxon>Cnidaria</taxon>
        <taxon>Anthozoa</taxon>
        <taxon>Hexacorallia</taxon>
        <taxon>Actiniaria</taxon>
        <taxon>Actiniidae</taxon>
        <taxon>Actinia</taxon>
    </lineage>
</organism>
<feature type="region of interest" description="Disordered" evidence="5">
    <location>
        <begin position="741"/>
        <end position="770"/>
    </location>
</feature>
<evidence type="ECO:0000256" key="4">
    <source>
        <dbReference type="SAM" id="Coils"/>
    </source>
</evidence>
<feature type="compositionally biased region" description="Low complexity" evidence="5">
    <location>
        <begin position="646"/>
        <end position="656"/>
    </location>
</feature>
<feature type="compositionally biased region" description="Polar residues" evidence="5">
    <location>
        <begin position="741"/>
        <end position="763"/>
    </location>
</feature>
<feature type="compositionally biased region" description="Low complexity" evidence="5">
    <location>
        <begin position="368"/>
        <end position="385"/>
    </location>
</feature>
<evidence type="ECO:0000259" key="6">
    <source>
        <dbReference type="SMART" id="SM01424"/>
    </source>
</evidence>
<evidence type="ECO:0000313" key="8">
    <source>
        <dbReference type="RefSeq" id="XP_031552067.1"/>
    </source>
</evidence>
<keyword evidence="2 4" id="KW-0175">Coiled coil</keyword>
<feature type="compositionally biased region" description="Acidic residues" evidence="5">
    <location>
        <begin position="456"/>
        <end position="466"/>
    </location>
</feature>
<gene>
    <name evidence="8" type="primary">LOC116289319</name>
</gene>
<accession>A0A6P8HHI2</accession>
<dbReference type="OrthoDB" id="10067624at2759"/>
<evidence type="ECO:0000256" key="5">
    <source>
        <dbReference type="SAM" id="MobiDB-lite"/>
    </source>
</evidence>
<dbReference type="GO" id="GO:0017022">
    <property type="term" value="F:myosin binding"/>
    <property type="evidence" value="ECO:0007669"/>
    <property type="project" value="TreeGrafter"/>
</dbReference>